<proteinExistence type="predicted"/>
<sequence length="103" mass="11237">LFPVSVAQAAYREGCRLAVHGKTAKAQRMWLKGLGEARRLGFPWDEARALSALGRSLPPGSADRKQHLEKAIEIFARLGAAHDLGIAREAAGLARERELVVPR</sequence>
<name>A0A937X7F5_9BACT</name>
<gene>
    <name evidence="1" type="ORF">FJZ00_11130</name>
</gene>
<reference evidence="1 2" key="1">
    <citation type="submission" date="2019-03" db="EMBL/GenBank/DDBJ databases">
        <title>Lake Tanganyika Metagenome-Assembled Genomes (MAGs).</title>
        <authorList>
            <person name="Tran P."/>
        </authorList>
    </citation>
    <scope>NUCLEOTIDE SEQUENCE [LARGE SCALE GENOMIC DNA]</scope>
    <source>
        <strain evidence="1">K_DeepCast_65m_m2_236</strain>
    </source>
</reference>
<accession>A0A937X7F5</accession>
<organism evidence="1 2">
    <name type="scientific">Candidatus Tanganyikabacteria bacterium</name>
    <dbReference type="NCBI Taxonomy" id="2961651"/>
    <lineage>
        <taxon>Bacteria</taxon>
        <taxon>Bacillati</taxon>
        <taxon>Candidatus Sericytochromatia</taxon>
        <taxon>Candidatus Tanganyikabacteria</taxon>
    </lineage>
</organism>
<evidence type="ECO:0000313" key="2">
    <source>
        <dbReference type="Proteomes" id="UP000703893"/>
    </source>
</evidence>
<dbReference type="EMBL" id="VGJX01000682">
    <property type="protein sequence ID" value="MBM3275697.1"/>
    <property type="molecule type" value="Genomic_DNA"/>
</dbReference>
<comment type="caution">
    <text evidence="1">The sequence shown here is derived from an EMBL/GenBank/DDBJ whole genome shotgun (WGS) entry which is preliminary data.</text>
</comment>
<dbReference type="Proteomes" id="UP000703893">
    <property type="component" value="Unassembled WGS sequence"/>
</dbReference>
<feature type="non-terminal residue" evidence="1">
    <location>
        <position position="1"/>
    </location>
</feature>
<protein>
    <submittedName>
        <fullName evidence="1">Uncharacterized protein</fullName>
    </submittedName>
</protein>
<evidence type="ECO:0000313" key="1">
    <source>
        <dbReference type="EMBL" id="MBM3275697.1"/>
    </source>
</evidence>
<dbReference type="AlphaFoldDB" id="A0A937X7F5"/>